<dbReference type="Pfam" id="PF19327">
    <property type="entry name" value="Ap4A_phos_N"/>
    <property type="match status" value="1"/>
</dbReference>
<dbReference type="GO" id="GO:0005524">
    <property type="term" value="F:ATP binding"/>
    <property type="evidence" value="ECO:0007669"/>
    <property type="project" value="InterPro"/>
</dbReference>
<dbReference type="GO" id="GO:0009117">
    <property type="term" value="P:nucleotide metabolic process"/>
    <property type="evidence" value="ECO:0007669"/>
    <property type="project" value="InterPro"/>
</dbReference>
<dbReference type="PANTHER" id="PTHR38420:SF1">
    <property type="entry name" value="PUTATIVE (AFU_ORTHOLOGUE AFUA_5G14690)-RELATED"/>
    <property type="match status" value="1"/>
</dbReference>
<dbReference type="AlphaFoldDB" id="A0A9P8UA34"/>
<dbReference type="InterPro" id="IPR036265">
    <property type="entry name" value="HIT-like_sf"/>
</dbReference>
<evidence type="ECO:0000313" key="3">
    <source>
        <dbReference type="EMBL" id="KAH6638644.1"/>
    </source>
</evidence>
<dbReference type="GeneID" id="70138264"/>
<evidence type="ECO:0000259" key="2">
    <source>
        <dbReference type="Pfam" id="PF19327"/>
    </source>
</evidence>
<dbReference type="PANTHER" id="PTHR38420">
    <property type="entry name" value="AP-4-A PHOSPHORYLASE II"/>
    <property type="match status" value="1"/>
</dbReference>
<feature type="domain" description="Ap4A phosphorylase 1/2 N-terminal" evidence="2">
    <location>
        <begin position="65"/>
        <end position="158"/>
    </location>
</feature>
<dbReference type="Gene3D" id="3.30.428.70">
    <property type="match status" value="1"/>
</dbReference>
<evidence type="ECO:0008006" key="5">
    <source>
        <dbReference type="Google" id="ProtNLM"/>
    </source>
</evidence>
<dbReference type="Proteomes" id="UP000758603">
    <property type="component" value="Unassembled WGS sequence"/>
</dbReference>
<name>A0A9P8UA34_9PEZI</name>
<dbReference type="RefSeq" id="XP_045950916.1">
    <property type="nucleotide sequence ID" value="XM_046109373.1"/>
</dbReference>
<organism evidence="3 4">
    <name type="scientific">Truncatella angustata</name>
    <dbReference type="NCBI Taxonomy" id="152316"/>
    <lineage>
        <taxon>Eukaryota</taxon>
        <taxon>Fungi</taxon>
        <taxon>Dikarya</taxon>
        <taxon>Ascomycota</taxon>
        <taxon>Pezizomycotina</taxon>
        <taxon>Sordariomycetes</taxon>
        <taxon>Xylariomycetidae</taxon>
        <taxon>Amphisphaeriales</taxon>
        <taxon>Sporocadaceae</taxon>
        <taxon>Truncatella</taxon>
    </lineage>
</organism>
<dbReference type="SUPFAM" id="SSF54197">
    <property type="entry name" value="HIT-like"/>
    <property type="match status" value="1"/>
</dbReference>
<sequence>MALVSTFQSHLEVRALAQFDSLVEKGEIIWEPTEEIKVEQQPFNVFFRISPITAVKPFNPNDKSRKPGFLDDDPEFTLSKVAPNHKLILNKYCWLRPQMILHTVDFQSQRDSLTADDIEASASVLHQLGERYMVIFNGGPDAGSSVAHKHLQVFPRPEWETVADKIAKDSSKSPLPFRYGLKMLATDTTAAGIYDHYVELCRELSISSGRAHSMLLVRDWLMVIPRACATIHGHIADAPMQGGANAMIGMLWLKSTEQFQNWQEYGPIRVLTEFGSPKQESA</sequence>
<dbReference type="GO" id="GO:0003877">
    <property type="term" value="F:ATP:ADP adenylyltransferase activity"/>
    <property type="evidence" value="ECO:0007669"/>
    <property type="project" value="InterPro"/>
</dbReference>
<reference evidence="3" key="1">
    <citation type="journal article" date="2021" name="Nat. Commun.">
        <title>Genetic determinants of endophytism in the Arabidopsis root mycobiome.</title>
        <authorList>
            <person name="Mesny F."/>
            <person name="Miyauchi S."/>
            <person name="Thiergart T."/>
            <person name="Pickel B."/>
            <person name="Atanasova L."/>
            <person name="Karlsson M."/>
            <person name="Huettel B."/>
            <person name="Barry K.W."/>
            <person name="Haridas S."/>
            <person name="Chen C."/>
            <person name="Bauer D."/>
            <person name="Andreopoulos W."/>
            <person name="Pangilinan J."/>
            <person name="LaButti K."/>
            <person name="Riley R."/>
            <person name="Lipzen A."/>
            <person name="Clum A."/>
            <person name="Drula E."/>
            <person name="Henrissat B."/>
            <person name="Kohler A."/>
            <person name="Grigoriev I.V."/>
            <person name="Martin F.M."/>
            <person name="Hacquard S."/>
        </authorList>
    </citation>
    <scope>NUCLEOTIDE SEQUENCE</scope>
    <source>
        <strain evidence="3">MPI-SDFR-AT-0073</strain>
    </source>
</reference>
<dbReference type="OrthoDB" id="10267950at2759"/>
<keyword evidence="4" id="KW-1185">Reference proteome</keyword>
<protein>
    <recommendedName>
        <fullName evidence="5">Ap4A phosphorylase II</fullName>
    </recommendedName>
</protein>
<dbReference type="InterPro" id="IPR009163">
    <property type="entry name" value="Ap4A_phos1/2"/>
</dbReference>
<dbReference type="EMBL" id="JAGPXC010000015">
    <property type="protein sequence ID" value="KAH6638644.1"/>
    <property type="molecule type" value="Genomic_DNA"/>
</dbReference>
<comment type="caution">
    <text evidence="3">The sequence shown here is derived from an EMBL/GenBank/DDBJ whole genome shotgun (WGS) entry which is preliminary data.</text>
</comment>
<dbReference type="Pfam" id="PF09830">
    <property type="entry name" value="ATP_transf"/>
    <property type="match status" value="1"/>
</dbReference>
<dbReference type="InterPro" id="IPR045759">
    <property type="entry name" value="Ap4A_phos1/2_N"/>
</dbReference>
<feature type="domain" description="ATP adenylyltransferase C-terminal" evidence="1">
    <location>
        <begin position="175"/>
        <end position="277"/>
    </location>
</feature>
<dbReference type="InterPro" id="IPR019200">
    <property type="entry name" value="ATP_adenylylTrfase_C"/>
</dbReference>
<evidence type="ECO:0000313" key="4">
    <source>
        <dbReference type="Proteomes" id="UP000758603"/>
    </source>
</evidence>
<dbReference type="InterPro" id="IPR043171">
    <property type="entry name" value="Ap4A_phos1/2-like"/>
</dbReference>
<proteinExistence type="predicted"/>
<accession>A0A9P8UA34</accession>
<evidence type="ECO:0000259" key="1">
    <source>
        <dbReference type="Pfam" id="PF09830"/>
    </source>
</evidence>
<gene>
    <name evidence="3" type="ORF">BKA67DRAFT_697363</name>
</gene>